<evidence type="ECO:0000313" key="2">
    <source>
        <dbReference type="EMBL" id="MFC3196583.1"/>
    </source>
</evidence>
<proteinExistence type="predicted"/>
<reference evidence="3" key="1">
    <citation type="journal article" date="2019" name="Int. J. Syst. Evol. Microbiol.">
        <title>The Global Catalogue of Microorganisms (GCM) 10K type strain sequencing project: providing services to taxonomists for standard genome sequencing and annotation.</title>
        <authorList>
            <consortium name="The Broad Institute Genomics Platform"/>
            <consortium name="The Broad Institute Genome Sequencing Center for Infectious Disease"/>
            <person name="Wu L."/>
            <person name="Ma J."/>
        </authorList>
    </citation>
    <scope>NUCLEOTIDE SEQUENCE [LARGE SCALE GENOMIC DNA]</scope>
    <source>
        <strain evidence="3">KCTC 52416</strain>
    </source>
</reference>
<name>A0ABV7JJW7_9SPHI</name>
<evidence type="ECO:0008006" key="4">
    <source>
        <dbReference type="Google" id="ProtNLM"/>
    </source>
</evidence>
<evidence type="ECO:0000313" key="3">
    <source>
        <dbReference type="Proteomes" id="UP001595526"/>
    </source>
</evidence>
<gene>
    <name evidence="2" type="ORF">ACFOET_03055</name>
</gene>
<dbReference type="EMBL" id="JBHRTA010000008">
    <property type="protein sequence ID" value="MFC3196583.1"/>
    <property type="molecule type" value="Genomic_DNA"/>
</dbReference>
<dbReference type="RefSeq" id="WP_379019435.1">
    <property type="nucleotide sequence ID" value="NZ_JBHRTA010000008.1"/>
</dbReference>
<dbReference type="PROSITE" id="PS51257">
    <property type="entry name" value="PROKAR_LIPOPROTEIN"/>
    <property type="match status" value="1"/>
</dbReference>
<sequence length="242" mass="26956">MMKKYFLRIASLACIALLGSCLRGDDPEPIPSGGMTFINTFIEAREVYYRLDNNVLAEVYPLGYRTYGPSYRPLPLYVGSSRRFEVYSSVEGARLVDTNIMVVDSALYSSFVYGTHDAPRHFITEDRIPENTDDPRSIAAVRFYNLANTAHRVTLRIGDAEPIEAFSNRATETPETGKAGEDFIPVPTGTYTLTVVDENGETLAERQAVVNLAGGSYTSVFLTGDDRDPTTYYVGMVRQWVN</sequence>
<keyword evidence="3" id="KW-1185">Reference proteome</keyword>
<dbReference type="Proteomes" id="UP001595526">
    <property type="component" value="Unassembled WGS sequence"/>
</dbReference>
<organism evidence="2 3">
    <name type="scientific">Parapedobacter deserti</name>
    <dbReference type="NCBI Taxonomy" id="1912957"/>
    <lineage>
        <taxon>Bacteria</taxon>
        <taxon>Pseudomonadati</taxon>
        <taxon>Bacteroidota</taxon>
        <taxon>Sphingobacteriia</taxon>
        <taxon>Sphingobacteriales</taxon>
        <taxon>Sphingobacteriaceae</taxon>
        <taxon>Parapedobacter</taxon>
    </lineage>
</organism>
<accession>A0ABV7JJW7</accession>
<evidence type="ECO:0000256" key="1">
    <source>
        <dbReference type="SAM" id="SignalP"/>
    </source>
</evidence>
<comment type="caution">
    <text evidence="2">The sequence shown here is derived from an EMBL/GenBank/DDBJ whole genome shotgun (WGS) entry which is preliminary data.</text>
</comment>
<feature type="chain" id="PRO_5045691270" description="DUF4397 domain-containing protein" evidence="1">
    <location>
        <begin position="25"/>
        <end position="242"/>
    </location>
</feature>
<protein>
    <recommendedName>
        <fullName evidence="4">DUF4397 domain-containing protein</fullName>
    </recommendedName>
</protein>
<feature type="signal peptide" evidence="1">
    <location>
        <begin position="1"/>
        <end position="24"/>
    </location>
</feature>
<keyword evidence="1" id="KW-0732">Signal</keyword>